<gene>
    <name evidence="1" type="ORF">Goshw_026374</name>
</gene>
<proteinExistence type="predicted"/>
<keyword evidence="2" id="KW-1185">Reference proteome</keyword>
<protein>
    <submittedName>
        <fullName evidence="1">Uncharacterized protein</fullName>
    </submittedName>
</protein>
<dbReference type="OrthoDB" id="10405900at2759"/>
<accession>A0A7J9N941</accession>
<comment type="caution">
    <text evidence="1">The sequence shown here is derived from an EMBL/GenBank/DDBJ whole genome shotgun (WGS) entry which is preliminary data.</text>
</comment>
<evidence type="ECO:0000313" key="1">
    <source>
        <dbReference type="EMBL" id="MBA0879566.1"/>
    </source>
</evidence>
<reference evidence="1 2" key="1">
    <citation type="journal article" date="2019" name="Genome Biol. Evol.">
        <title>Insights into the evolution of the New World diploid cottons (Gossypium, subgenus Houzingenia) based on genome sequencing.</title>
        <authorList>
            <person name="Grover C.E."/>
            <person name="Arick M.A. 2nd"/>
            <person name="Thrash A."/>
            <person name="Conover J.L."/>
            <person name="Sanders W.S."/>
            <person name="Peterson D.G."/>
            <person name="Frelichowski J.E."/>
            <person name="Scheffler J.A."/>
            <person name="Scheffler B.E."/>
            <person name="Wendel J.F."/>
        </authorList>
    </citation>
    <scope>NUCLEOTIDE SEQUENCE [LARGE SCALE GENOMIC DNA]</scope>
    <source>
        <strain evidence="1">1</strain>
        <tissue evidence="1">Leaf</tissue>
    </source>
</reference>
<evidence type="ECO:0000313" key="2">
    <source>
        <dbReference type="Proteomes" id="UP000593576"/>
    </source>
</evidence>
<dbReference type="AlphaFoldDB" id="A0A7J9N941"/>
<dbReference type="EMBL" id="JABFAF010275682">
    <property type="protein sequence ID" value="MBA0879566.1"/>
    <property type="molecule type" value="Genomic_DNA"/>
</dbReference>
<sequence length="34" mass="3987">MLKKCLKKSVLKENPVGKAFVAEVSEEVFHRRER</sequence>
<dbReference type="Proteomes" id="UP000593576">
    <property type="component" value="Unassembled WGS sequence"/>
</dbReference>
<organism evidence="1 2">
    <name type="scientific">Gossypium schwendimanii</name>
    <name type="common">Cotton</name>
    <dbReference type="NCBI Taxonomy" id="34291"/>
    <lineage>
        <taxon>Eukaryota</taxon>
        <taxon>Viridiplantae</taxon>
        <taxon>Streptophyta</taxon>
        <taxon>Embryophyta</taxon>
        <taxon>Tracheophyta</taxon>
        <taxon>Spermatophyta</taxon>
        <taxon>Magnoliopsida</taxon>
        <taxon>eudicotyledons</taxon>
        <taxon>Gunneridae</taxon>
        <taxon>Pentapetalae</taxon>
        <taxon>rosids</taxon>
        <taxon>malvids</taxon>
        <taxon>Malvales</taxon>
        <taxon>Malvaceae</taxon>
        <taxon>Malvoideae</taxon>
        <taxon>Gossypium</taxon>
    </lineage>
</organism>
<name>A0A7J9N941_GOSSC</name>